<evidence type="ECO:0008006" key="3">
    <source>
        <dbReference type="Google" id="ProtNLM"/>
    </source>
</evidence>
<keyword evidence="2" id="KW-1185">Reference proteome</keyword>
<dbReference type="AlphaFoldDB" id="A0A0F6SHS9"/>
<reference evidence="1 2" key="1">
    <citation type="submission" date="2015-03" db="EMBL/GenBank/DDBJ databases">
        <title>Genome assembly of Sandaracinus amylolyticus DSM 53668.</title>
        <authorList>
            <person name="Sharma G."/>
            <person name="Subramanian S."/>
        </authorList>
    </citation>
    <scope>NUCLEOTIDE SEQUENCE [LARGE SCALE GENOMIC DNA]</scope>
    <source>
        <strain evidence="1 2">DSM 53668</strain>
    </source>
</reference>
<dbReference type="OrthoDB" id="158697at2"/>
<proteinExistence type="predicted"/>
<dbReference type="EMBL" id="CP011125">
    <property type="protein sequence ID" value="AKF10974.1"/>
    <property type="molecule type" value="Genomic_DNA"/>
</dbReference>
<accession>A0A0F6SHS9</accession>
<gene>
    <name evidence="1" type="ORF">DB32_008123</name>
</gene>
<organism evidence="1 2">
    <name type="scientific">Sandaracinus amylolyticus</name>
    <dbReference type="NCBI Taxonomy" id="927083"/>
    <lineage>
        <taxon>Bacteria</taxon>
        <taxon>Pseudomonadati</taxon>
        <taxon>Myxococcota</taxon>
        <taxon>Polyangia</taxon>
        <taxon>Polyangiales</taxon>
        <taxon>Sandaracinaceae</taxon>
        <taxon>Sandaracinus</taxon>
    </lineage>
</organism>
<dbReference type="KEGG" id="samy:DB32_008123"/>
<sequence>MIVCIVDTSVFCELLNVPGLASHDSLVVDEFEAKQSEGHQFVLPLAAIIETGNHIAHVPDGAQRRSAAERFAKVVIDSIDGKTPFAPASQMPSIDDVRVWIAHFVDDATRGMGIADRSIISLWETLRRQHPKGRVYIWSLDEHLSSYDTE</sequence>
<dbReference type="STRING" id="927083.DB32_008123"/>
<dbReference type="RefSeq" id="WP_053237889.1">
    <property type="nucleotide sequence ID" value="NZ_CP011125.1"/>
</dbReference>
<evidence type="ECO:0000313" key="1">
    <source>
        <dbReference type="EMBL" id="AKF10974.1"/>
    </source>
</evidence>
<protein>
    <recommendedName>
        <fullName evidence="3">PIN domain-containing protein</fullName>
    </recommendedName>
</protein>
<name>A0A0F6SHS9_9BACT</name>
<evidence type="ECO:0000313" key="2">
    <source>
        <dbReference type="Proteomes" id="UP000034883"/>
    </source>
</evidence>
<dbReference type="Proteomes" id="UP000034883">
    <property type="component" value="Chromosome"/>
</dbReference>